<keyword evidence="3" id="KW-1185">Reference proteome</keyword>
<evidence type="ECO:0000313" key="3">
    <source>
        <dbReference type="Proteomes" id="UP000785200"/>
    </source>
</evidence>
<dbReference type="Pfam" id="PF26639">
    <property type="entry name" value="Het-6_barrel"/>
    <property type="match status" value="1"/>
</dbReference>
<sequence length="725" mass="81445">MAETYTYTPIDSAAGQIRLLTVAFDVKQTYGHSNIDPLRGSLKPYYLSISSHPRAKRLVRSVRLPTFFALSYAWGDPARTHEILIDGKKQGITENLYNALRDLQRDGIGDIKVWADAICINQDDLGERSDQVFLMREIYHSAAEVRIWLGPSTKNGLRCMNFIAELTGGFGYIEDPLPGSEILSRKDEKILRAILIPGAAIGNAGYGFGQSIIQIAEAMAPEGRDDKAKMISDPDGNLSLHRETVEELSKWRPTERRLRKVEDVDFTEIASMIDENFIQMCAWFERMWVVQELGVAESAGIAYGGAVESWQNFLRAVYYLHYTCSAPIANIRKLTGLEKIRMGWNNRLRQPLQELIRECRYRRATDPRDKIYSLLSLMGDRMSPLLQPDYTKSLAEVYAHATQHLIKQSESLDSICGWQTIGREDLPSWVPDYNLNQDLAASPLVSIDGRENIFAASGYDHRSKYALHSSSITEWTGLSVTGLCIDTVSISSDAAQEDDSFGSIERIWQSTILAAGHLLNGLTRDVEICLENLSSAVTKYSEHWNATGKLYSQSLSSNSKVNLSVNEAFRNQPIVSEDQKIDPNFFDTYILDAYIQSLVCGRQTTNERLSKEHARALVNLPSEEFSASGEQEEILGLICRAFNDGMRGRSMGITSRGYIGVMPQDVRQGDLVCVLFGCSVPVVLRKRTDDSYIFIGESYLHGFMDAEAIVYQMKGTLKEQNFVLR</sequence>
<dbReference type="Pfam" id="PF06985">
    <property type="entry name" value="HET"/>
    <property type="match status" value="1"/>
</dbReference>
<dbReference type="EMBL" id="VNKQ01000013">
    <property type="protein sequence ID" value="KAG0647087.1"/>
    <property type="molecule type" value="Genomic_DNA"/>
</dbReference>
<dbReference type="PANTHER" id="PTHR24148">
    <property type="entry name" value="ANKYRIN REPEAT DOMAIN-CONTAINING PROTEIN 39 HOMOLOG-RELATED"/>
    <property type="match status" value="1"/>
</dbReference>
<dbReference type="InterPro" id="IPR052895">
    <property type="entry name" value="HetReg/Transcr_Mod"/>
</dbReference>
<evidence type="ECO:0000313" key="2">
    <source>
        <dbReference type="EMBL" id="KAG0647087.1"/>
    </source>
</evidence>
<feature type="domain" description="Heterokaryon incompatibility" evidence="1">
    <location>
        <begin position="67"/>
        <end position="162"/>
    </location>
</feature>
<proteinExistence type="predicted"/>
<accession>A0A9P6VFR5</accession>
<dbReference type="PANTHER" id="PTHR24148:SF73">
    <property type="entry name" value="HET DOMAIN PROTEIN (AFU_ORTHOLOGUE AFUA_8G01020)"/>
    <property type="match status" value="1"/>
</dbReference>
<gene>
    <name evidence="2" type="ORF">D0Z07_7041</name>
</gene>
<name>A0A9P6VFR5_9HELO</name>
<comment type="caution">
    <text evidence="2">The sequence shown here is derived from an EMBL/GenBank/DDBJ whole genome shotgun (WGS) entry which is preliminary data.</text>
</comment>
<reference evidence="2" key="1">
    <citation type="submission" date="2019-07" db="EMBL/GenBank/DDBJ databases">
        <title>Hyphodiscus hymeniophilus genome sequencing and assembly.</title>
        <authorList>
            <person name="Kramer G."/>
            <person name="Nodwell J."/>
        </authorList>
    </citation>
    <scope>NUCLEOTIDE SEQUENCE</scope>
    <source>
        <strain evidence="2">ATCC 34498</strain>
    </source>
</reference>
<organism evidence="2 3">
    <name type="scientific">Hyphodiscus hymeniophilus</name>
    <dbReference type="NCBI Taxonomy" id="353542"/>
    <lineage>
        <taxon>Eukaryota</taxon>
        <taxon>Fungi</taxon>
        <taxon>Dikarya</taxon>
        <taxon>Ascomycota</taxon>
        <taxon>Pezizomycotina</taxon>
        <taxon>Leotiomycetes</taxon>
        <taxon>Helotiales</taxon>
        <taxon>Hyphodiscaceae</taxon>
        <taxon>Hyphodiscus</taxon>
    </lineage>
</organism>
<evidence type="ECO:0000259" key="1">
    <source>
        <dbReference type="Pfam" id="PF06985"/>
    </source>
</evidence>
<dbReference type="AlphaFoldDB" id="A0A9P6VFR5"/>
<dbReference type="OrthoDB" id="2157530at2759"/>
<protein>
    <submittedName>
        <fullName evidence="2">Heterokaryon incompatibility protein</fullName>
    </submittedName>
</protein>
<dbReference type="InterPro" id="IPR010730">
    <property type="entry name" value="HET"/>
</dbReference>
<dbReference type="Proteomes" id="UP000785200">
    <property type="component" value="Unassembled WGS sequence"/>
</dbReference>